<dbReference type="InterPro" id="IPR036513">
    <property type="entry name" value="STAS_dom_sf"/>
</dbReference>
<reference evidence="1 2" key="1">
    <citation type="submission" date="2020-06" db="EMBL/GenBank/DDBJ databases">
        <title>Methanolobus halotolerans sp. nov., isolated from a saline lake Tus in Siberia.</title>
        <authorList>
            <person name="Shen Y."/>
            <person name="Chen S.-C."/>
            <person name="Lai M.-C."/>
            <person name="Huang H.-H."/>
            <person name="Chiu H.-H."/>
            <person name="Tang S.-L."/>
            <person name="Rogozin D.Y."/>
            <person name="Degermendzhy A.G."/>
        </authorList>
    </citation>
    <scope>NUCLEOTIDE SEQUENCE [LARGE SCALE GENOMIC DNA]</scope>
    <source>
        <strain evidence="1 2">DSM 21339</strain>
    </source>
</reference>
<dbReference type="Proteomes" id="UP000509594">
    <property type="component" value="Chromosome"/>
</dbReference>
<proteinExistence type="predicted"/>
<dbReference type="GeneID" id="55821179"/>
<name>A0A7D5I4U9_9EURY</name>
<accession>A0A7D5I4U9</accession>
<dbReference type="RefSeq" id="WP_176964857.1">
    <property type="nucleotide sequence ID" value="NZ_CP058215.1"/>
</dbReference>
<dbReference type="AlphaFoldDB" id="A0A7D5I4U9"/>
<keyword evidence="2" id="KW-1185">Reference proteome</keyword>
<dbReference type="OrthoDB" id="132342at2157"/>
<gene>
    <name evidence="1" type="ORF">HWN40_05850</name>
</gene>
<evidence type="ECO:0000313" key="1">
    <source>
        <dbReference type="EMBL" id="QLC49801.1"/>
    </source>
</evidence>
<dbReference type="KEGG" id="mzi:HWN40_05850"/>
<dbReference type="Pfam" id="PF11964">
    <property type="entry name" value="SpoIIAA-like"/>
    <property type="match status" value="1"/>
</dbReference>
<dbReference type="EMBL" id="CP058215">
    <property type="protein sequence ID" value="QLC49801.1"/>
    <property type="molecule type" value="Genomic_DNA"/>
</dbReference>
<dbReference type="SUPFAM" id="SSF52091">
    <property type="entry name" value="SpoIIaa-like"/>
    <property type="match status" value="1"/>
</dbReference>
<sequence length="120" mass="13836">MIEIMEDMPDKVLAIRASGVVKQEDYDKVLIPAIEDKKEKYGKVRFLYYLDEDFESFSGKAILEDAKAVTQYFTSFEKIAVVSDVDWINSAVEIFKYVIPGPVRTYSIEELPKAKVWIND</sequence>
<protein>
    <submittedName>
        <fullName evidence="1">STAS/SEC14 domain-containing protein</fullName>
    </submittedName>
</protein>
<dbReference type="InterPro" id="IPR038396">
    <property type="entry name" value="SpoIIAA-like_sf"/>
</dbReference>
<organism evidence="1 2">
    <name type="scientific">Methanolobus zinderi</name>
    <dbReference type="NCBI Taxonomy" id="536044"/>
    <lineage>
        <taxon>Archaea</taxon>
        <taxon>Methanobacteriati</taxon>
        <taxon>Methanobacteriota</taxon>
        <taxon>Stenosarchaea group</taxon>
        <taxon>Methanomicrobia</taxon>
        <taxon>Methanosarcinales</taxon>
        <taxon>Methanosarcinaceae</taxon>
        <taxon>Methanolobus</taxon>
    </lineage>
</organism>
<dbReference type="Gene3D" id="3.40.50.10600">
    <property type="entry name" value="SpoIIaa-like domains"/>
    <property type="match status" value="1"/>
</dbReference>
<dbReference type="InterPro" id="IPR021866">
    <property type="entry name" value="SpoIIAA-like"/>
</dbReference>
<evidence type="ECO:0000313" key="2">
    <source>
        <dbReference type="Proteomes" id="UP000509594"/>
    </source>
</evidence>